<reference evidence="1" key="1">
    <citation type="submission" date="2021-03" db="EMBL/GenBank/DDBJ databases">
        <title>Draft genome sequence of rust myrtle Austropuccinia psidii MF-1, a brazilian biotype.</title>
        <authorList>
            <person name="Quecine M.C."/>
            <person name="Pachon D.M.R."/>
            <person name="Bonatelli M.L."/>
            <person name="Correr F.H."/>
            <person name="Franceschini L.M."/>
            <person name="Leite T.F."/>
            <person name="Margarido G.R.A."/>
            <person name="Almeida C.A."/>
            <person name="Ferrarezi J.A."/>
            <person name="Labate C.A."/>
        </authorList>
    </citation>
    <scope>NUCLEOTIDE SEQUENCE</scope>
    <source>
        <strain evidence="1">MF-1</strain>
    </source>
</reference>
<protein>
    <submittedName>
        <fullName evidence="1">Uncharacterized protein</fullName>
    </submittedName>
</protein>
<dbReference type="EMBL" id="AVOT02109717">
    <property type="protein sequence ID" value="MBW0581319.1"/>
    <property type="molecule type" value="Genomic_DNA"/>
</dbReference>
<organism evidence="1 2">
    <name type="scientific">Austropuccinia psidii MF-1</name>
    <dbReference type="NCBI Taxonomy" id="1389203"/>
    <lineage>
        <taxon>Eukaryota</taxon>
        <taxon>Fungi</taxon>
        <taxon>Dikarya</taxon>
        <taxon>Basidiomycota</taxon>
        <taxon>Pucciniomycotina</taxon>
        <taxon>Pucciniomycetes</taxon>
        <taxon>Pucciniales</taxon>
        <taxon>Sphaerophragmiaceae</taxon>
        <taxon>Austropuccinia</taxon>
    </lineage>
</organism>
<evidence type="ECO:0000313" key="1">
    <source>
        <dbReference type="EMBL" id="MBW0581319.1"/>
    </source>
</evidence>
<keyword evidence="2" id="KW-1185">Reference proteome</keyword>
<comment type="caution">
    <text evidence="1">The sequence shown here is derived from an EMBL/GenBank/DDBJ whole genome shotgun (WGS) entry which is preliminary data.</text>
</comment>
<sequence>MSRQHQDNVNHHMCNMRMSLKAQTHFNTICNVRVITSHGATKQFGMLTFVDEMTSARPPGHLNPLPCLLSRLNLLPHPRLILQRLSMLTCPHYSPNETPTLPPHLRPYHSLHFHTPALTMFTLAEGPPDMAPTPLPSQHASDTAYHPYACVVPSQHASDTVYHPYACVVPSQHGSDTAFHPYAHIVPSRHGPDPAYHPYTQVVPSQHASDTAYHPYAHLVPSEHGSDTAYHPYALIVPSQHGSNAVYHPYAVGTPFGVG</sequence>
<gene>
    <name evidence="1" type="ORF">O181_121034</name>
</gene>
<dbReference type="Proteomes" id="UP000765509">
    <property type="component" value="Unassembled WGS sequence"/>
</dbReference>
<accession>A0A9Q3KKA5</accession>
<name>A0A9Q3KKA5_9BASI</name>
<evidence type="ECO:0000313" key="2">
    <source>
        <dbReference type="Proteomes" id="UP000765509"/>
    </source>
</evidence>
<proteinExistence type="predicted"/>
<dbReference type="AlphaFoldDB" id="A0A9Q3KKA5"/>